<reference evidence="7" key="1">
    <citation type="submission" date="2020-01" db="EMBL/GenBank/DDBJ databases">
        <title>Genome sequence of Kobresia littledalei, the first chromosome-level genome in the family Cyperaceae.</title>
        <authorList>
            <person name="Qu G."/>
        </authorList>
    </citation>
    <scope>NUCLEOTIDE SEQUENCE</scope>
    <source>
        <strain evidence="7">C.B.Clarke</strain>
        <tissue evidence="7">Leaf</tissue>
    </source>
</reference>
<evidence type="ECO:0000313" key="7">
    <source>
        <dbReference type="EMBL" id="KAF3334629.1"/>
    </source>
</evidence>
<dbReference type="Proteomes" id="UP000623129">
    <property type="component" value="Unassembled WGS sequence"/>
</dbReference>
<dbReference type="Pfam" id="PF14226">
    <property type="entry name" value="DIOX_N"/>
    <property type="match status" value="1"/>
</dbReference>
<dbReference type="FunFam" id="2.60.120.330:FF:000079">
    <property type="entry name" value="Protein SRG1"/>
    <property type="match status" value="1"/>
</dbReference>
<evidence type="ECO:0000256" key="2">
    <source>
        <dbReference type="ARBA" id="ARBA00022723"/>
    </source>
</evidence>
<dbReference type="EMBL" id="SWLB01000009">
    <property type="protein sequence ID" value="KAF3334629.1"/>
    <property type="molecule type" value="Genomic_DNA"/>
</dbReference>
<organism evidence="7 8">
    <name type="scientific">Carex littledalei</name>
    <dbReference type="NCBI Taxonomy" id="544730"/>
    <lineage>
        <taxon>Eukaryota</taxon>
        <taxon>Viridiplantae</taxon>
        <taxon>Streptophyta</taxon>
        <taxon>Embryophyta</taxon>
        <taxon>Tracheophyta</taxon>
        <taxon>Spermatophyta</taxon>
        <taxon>Magnoliopsida</taxon>
        <taxon>Liliopsida</taxon>
        <taxon>Poales</taxon>
        <taxon>Cyperaceae</taxon>
        <taxon>Cyperoideae</taxon>
        <taxon>Cariceae</taxon>
        <taxon>Carex</taxon>
        <taxon>Carex subgen. Euthyceras</taxon>
    </lineage>
</organism>
<dbReference type="PANTHER" id="PTHR47991">
    <property type="entry name" value="OXOGLUTARATE/IRON-DEPENDENT DIOXYGENASE"/>
    <property type="match status" value="1"/>
</dbReference>
<name>A0A833R3G3_9POAL</name>
<keyword evidence="3 5" id="KW-0560">Oxidoreductase</keyword>
<evidence type="ECO:0000259" key="6">
    <source>
        <dbReference type="PROSITE" id="PS51471"/>
    </source>
</evidence>
<dbReference type="Pfam" id="PF03171">
    <property type="entry name" value="2OG-FeII_Oxy"/>
    <property type="match status" value="1"/>
</dbReference>
<evidence type="ECO:0000313" key="8">
    <source>
        <dbReference type="Proteomes" id="UP000623129"/>
    </source>
</evidence>
<dbReference type="GO" id="GO:0016491">
    <property type="term" value="F:oxidoreductase activity"/>
    <property type="evidence" value="ECO:0007669"/>
    <property type="project" value="UniProtKB-KW"/>
</dbReference>
<accession>A0A833R3G3</accession>
<dbReference type="InterPro" id="IPR050295">
    <property type="entry name" value="Plant_2OG-oxidoreductases"/>
</dbReference>
<sequence length="340" mass="38292">MVVPGEVKIGHVDDIQELRRAQPSVVPKRYVREDDEQPVRSRVCTSLEVPIIDMEKLDGDHDDELVVNHGIEEGFLDAMEAVTREFFMLPLEEKEKYPMAPGTIQGYGHAFVFSEEQKLDWCNMLALGVEPAFIRNPNLWPTTPEKFSETLELYSSKVRILCQKLLTHMACTLGISSNTFNRMFGEAVQAVRMNYYPPCARSDSVLGLSSHSDGSAITVLQQDTACVGLQVLKNDMWVPVKPLPHALVINIGDTLEVMTNGKYKSVEHRAVTNEDEERLSIVTFYAPSYDVVLGPLSELVTHDEGSKYKTYNHGEYSHHYVTNRLQGKKTLEFAKIGPTT</sequence>
<dbReference type="InterPro" id="IPR027443">
    <property type="entry name" value="IPNS-like_sf"/>
</dbReference>
<dbReference type="AlphaFoldDB" id="A0A833R3G3"/>
<proteinExistence type="inferred from homology"/>
<dbReference type="PROSITE" id="PS51471">
    <property type="entry name" value="FE2OG_OXY"/>
    <property type="match status" value="1"/>
</dbReference>
<keyword evidence="4 5" id="KW-0408">Iron</keyword>
<dbReference type="InterPro" id="IPR044861">
    <property type="entry name" value="IPNS-like_FE2OG_OXY"/>
</dbReference>
<comment type="similarity">
    <text evidence="1 5">Belongs to the iron/ascorbate-dependent oxidoreductase family.</text>
</comment>
<dbReference type="OrthoDB" id="288590at2759"/>
<protein>
    <submittedName>
        <fullName evidence="7">Protein SRG1-like protein</fullName>
    </submittedName>
</protein>
<gene>
    <name evidence="7" type="ORF">FCM35_KLT21233</name>
</gene>
<dbReference type="InterPro" id="IPR005123">
    <property type="entry name" value="Oxoglu/Fe-dep_dioxygenase_dom"/>
</dbReference>
<keyword evidence="8" id="KW-1185">Reference proteome</keyword>
<keyword evidence="2 5" id="KW-0479">Metal-binding</keyword>
<dbReference type="Gene3D" id="2.60.120.330">
    <property type="entry name" value="B-lactam Antibiotic, Isopenicillin N Synthase, Chain"/>
    <property type="match status" value="1"/>
</dbReference>
<feature type="domain" description="Fe2OG dioxygenase" evidence="6">
    <location>
        <begin position="179"/>
        <end position="287"/>
    </location>
</feature>
<evidence type="ECO:0000256" key="5">
    <source>
        <dbReference type="RuleBase" id="RU003682"/>
    </source>
</evidence>
<dbReference type="GO" id="GO:0046872">
    <property type="term" value="F:metal ion binding"/>
    <property type="evidence" value="ECO:0007669"/>
    <property type="project" value="UniProtKB-KW"/>
</dbReference>
<evidence type="ECO:0000256" key="1">
    <source>
        <dbReference type="ARBA" id="ARBA00008056"/>
    </source>
</evidence>
<dbReference type="InterPro" id="IPR026992">
    <property type="entry name" value="DIOX_N"/>
</dbReference>
<evidence type="ECO:0000256" key="4">
    <source>
        <dbReference type="ARBA" id="ARBA00023004"/>
    </source>
</evidence>
<dbReference type="SUPFAM" id="SSF51197">
    <property type="entry name" value="Clavaminate synthase-like"/>
    <property type="match status" value="1"/>
</dbReference>
<comment type="caution">
    <text evidence="7">The sequence shown here is derived from an EMBL/GenBank/DDBJ whole genome shotgun (WGS) entry which is preliminary data.</text>
</comment>
<evidence type="ECO:0000256" key="3">
    <source>
        <dbReference type="ARBA" id="ARBA00023002"/>
    </source>
</evidence>